<evidence type="ECO:0000313" key="3">
    <source>
        <dbReference type="Proteomes" id="UP000054928"/>
    </source>
</evidence>
<feature type="compositionally biased region" description="Polar residues" evidence="1">
    <location>
        <begin position="1"/>
        <end position="11"/>
    </location>
</feature>
<reference evidence="3" key="1">
    <citation type="submission" date="2014-09" db="EMBL/GenBank/DDBJ databases">
        <authorList>
            <person name="Sharma Rahul"/>
            <person name="Thines Marco"/>
        </authorList>
    </citation>
    <scope>NUCLEOTIDE SEQUENCE [LARGE SCALE GENOMIC DNA]</scope>
</reference>
<name>A0A0P1AR35_PLAHL</name>
<keyword evidence="3" id="KW-1185">Reference proteome</keyword>
<feature type="region of interest" description="Disordered" evidence="1">
    <location>
        <begin position="1"/>
        <end position="29"/>
    </location>
</feature>
<organism evidence="2 3">
    <name type="scientific">Plasmopara halstedii</name>
    <name type="common">Downy mildew of sunflower</name>
    <dbReference type="NCBI Taxonomy" id="4781"/>
    <lineage>
        <taxon>Eukaryota</taxon>
        <taxon>Sar</taxon>
        <taxon>Stramenopiles</taxon>
        <taxon>Oomycota</taxon>
        <taxon>Peronosporomycetes</taxon>
        <taxon>Peronosporales</taxon>
        <taxon>Peronosporaceae</taxon>
        <taxon>Plasmopara</taxon>
    </lineage>
</organism>
<evidence type="ECO:0000313" key="2">
    <source>
        <dbReference type="EMBL" id="CEG43354.1"/>
    </source>
</evidence>
<evidence type="ECO:0000256" key="1">
    <source>
        <dbReference type="SAM" id="MobiDB-lite"/>
    </source>
</evidence>
<sequence>MFSRNCDSTRAINHDKSSQSRASEVVSDKREGKHLLSPISRVYRHEDIKSWRVLASYDFHVMKILVGK</sequence>
<accession>A0A0P1AR35</accession>
<dbReference type="Proteomes" id="UP000054928">
    <property type="component" value="Unassembled WGS sequence"/>
</dbReference>
<protein>
    <submittedName>
        <fullName evidence="2">Uncharacterized protein</fullName>
    </submittedName>
</protein>
<dbReference type="AlphaFoldDB" id="A0A0P1AR35"/>
<dbReference type="GeneID" id="36408609"/>
<proteinExistence type="predicted"/>
<dbReference type="RefSeq" id="XP_024579723.1">
    <property type="nucleotide sequence ID" value="XM_024729335.1"/>
</dbReference>
<dbReference type="EMBL" id="CCYD01000653">
    <property type="protein sequence ID" value="CEG43354.1"/>
    <property type="molecule type" value="Genomic_DNA"/>
</dbReference>